<evidence type="ECO:0000313" key="10">
    <source>
        <dbReference type="Proteomes" id="UP000489600"/>
    </source>
</evidence>
<feature type="compositionally biased region" description="Low complexity" evidence="7">
    <location>
        <begin position="227"/>
        <end position="244"/>
    </location>
</feature>
<dbReference type="SMART" id="SM00353">
    <property type="entry name" value="HLH"/>
    <property type="match status" value="1"/>
</dbReference>
<evidence type="ECO:0000256" key="7">
    <source>
        <dbReference type="SAM" id="MobiDB-lite"/>
    </source>
</evidence>
<evidence type="ECO:0000256" key="2">
    <source>
        <dbReference type="ARBA" id="ARBA00023015"/>
    </source>
</evidence>
<evidence type="ECO:0000259" key="8">
    <source>
        <dbReference type="PROSITE" id="PS50888"/>
    </source>
</evidence>
<reference evidence="9" key="1">
    <citation type="submission" date="2019-07" db="EMBL/GenBank/DDBJ databases">
        <authorList>
            <person name="Dittberner H."/>
        </authorList>
    </citation>
    <scope>NUCLEOTIDE SEQUENCE [LARGE SCALE GENOMIC DNA]</scope>
</reference>
<keyword evidence="5" id="KW-0539">Nucleus</keyword>
<gene>
    <name evidence="9" type="ORF">ANE_LOCUS20520</name>
</gene>
<evidence type="ECO:0000256" key="6">
    <source>
        <dbReference type="SAM" id="Coils"/>
    </source>
</evidence>
<dbReference type="InterPro" id="IPR011598">
    <property type="entry name" value="bHLH_dom"/>
</dbReference>
<keyword evidence="6" id="KW-0175">Coiled coil</keyword>
<dbReference type="Pfam" id="PF23177">
    <property type="entry name" value="bHLH_IRO3"/>
    <property type="match status" value="1"/>
</dbReference>
<sequence length="253" mass="28279">MVEVKKEPVSASCRKIQKAEREKIRRDKLNEQFLELGNALDPNRPKSDKTLILNDTIQTLKDLMTQVDRLKAEYVTLSQESREQLMQEKSELRVEKSSLKSDIECLNAQYQDRVRKTMVPWIPHYAYPLPVVAITQAPVAIPPQLQPFPFYGNLTEQASIQLSSSSSGASNKQDSKSKSLDLNMMRNCYQTGHYKDDVGLELELKLHASSSSSTQQDASGQEKKRGSSTTIASSSSEAVQDSSSGNINHISKS</sequence>
<keyword evidence="2" id="KW-0805">Transcription regulation</keyword>
<proteinExistence type="predicted"/>
<dbReference type="EMBL" id="CABITT030000007">
    <property type="protein sequence ID" value="VVB10076.1"/>
    <property type="molecule type" value="Genomic_DNA"/>
</dbReference>
<dbReference type="GO" id="GO:0005634">
    <property type="term" value="C:nucleus"/>
    <property type="evidence" value="ECO:0007669"/>
    <property type="project" value="UniProtKB-SubCell"/>
</dbReference>
<feature type="domain" description="BHLH" evidence="8">
    <location>
        <begin position="13"/>
        <end position="63"/>
    </location>
</feature>
<organism evidence="9 10">
    <name type="scientific">Arabis nemorensis</name>
    <dbReference type="NCBI Taxonomy" id="586526"/>
    <lineage>
        <taxon>Eukaryota</taxon>
        <taxon>Viridiplantae</taxon>
        <taxon>Streptophyta</taxon>
        <taxon>Embryophyta</taxon>
        <taxon>Tracheophyta</taxon>
        <taxon>Spermatophyta</taxon>
        <taxon>Magnoliopsida</taxon>
        <taxon>eudicotyledons</taxon>
        <taxon>Gunneridae</taxon>
        <taxon>Pentapetalae</taxon>
        <taxon>rosids</taxon>
        <taxon>malvids</taxon>
        <taxon>Brassicales</taxon>
        <taxon>Brassicaceae</taxon>
        <taxon>Arabideae</taxon>
        <taxon>Arabis</taxon>
    </lineage>
</organism>
<protein>
    <recommendedName>
        <fullName evidence="8">BHLH domain-containing protein</fullName>
    </recommendedName>
</protein>
<name>A0A565C8U2_9BRAS</name>
<accession>A0A565C8U2</accession>
<dbReference type="AlphaFoldDB" id="A0A565C8U2"/>
<dbReference type="Gene3D" id="4.10.280.10">
    <property type="entry name" value="Helix-loop-helix DNA-binding domain"/>
    <property type="match status" value="1"/>
</dbReference>
<dbReference type="GO" id="GO:0046983">
    <property type="term" value="F:protein dimerization activity"/>
    <property type="evidence" value="ECO:0007669"/>
    <property type="project" value="InterPro"/>
</dbReference>
<dbReference type="GO" id="GO:0006879">
    <property type="term" value="P:intracellular iron ion homeostasis"/>
    <property type="evidence" value="ECO:0007669"/>
    <property type="project" value="InterPro"/>
</dbReference>
<comment type="caution">
    <text evidence="9">The sequence shown here is derived from an EMBL/GenBank/DDBJ whole genome shotgun (WGS) entry which is preliminary data.</text>
</comment>
<dbReference type="InterPro" id="IPR057075">
    <property type="entry name" value="bHLH_IRO3"/>
</dbReference>
<dbReference type="Proteomes" id="UP000489600">
    <property type="component" value="Unassembled WGS sequence"/>
</dbReference>
<dbReference type="GO" id="GO:0003677">
    <property type="term" value="F:DNA binding"/>
    <property type="evidence" value="ECO:0007669"/>
    <property type="project" value="UniProtKB-KW"/>
</dbReference>
<evidence type="ECO:0000256" key="3">
    <source>
        <dbReference type="ARBA" id="ARBA00023125"/>
    </source>
</evidence>
<comment type="subcellular location">
    <subcellularLocation>
        <location evidence="1">Nucleus</location>
    </subcellularLocation>
</comment>
<keyword evidence="4" id="KW-0804">Transcription</keyword>
<dbReference type="PANTHER" id="PTHR47001">
    <property type="entry name" value="TRANSCRIPTION FACTOR BHLH121"/>
    <property type="match status" value="1"/>
</dbReference>
<dbReference type="PANTHER" id="PTHR47001:SF1">
    <property type="entry name" value="TRANSCRIPTION FACTOR BHLH11"/>
    <property type="match status" value="1"/>
</dbReference>
<feature type="region of interest" description="Disordered" evidence="7">
    <location>
        <begin position="208"/>
        <end position="253"/>
    </location>
</feature>
<evidence type="ECO:0000256" key="5">
    <source>
        <dbReference type="ARBA" id="ARBA00023242"/>
    </source>
</evidence>
<dbReference type="InterPro" id="IPR044579">
    <property type="entry name" value="bHLH11/121"/>
</dbReference>
<evidence type="ECO:0000313" key="9">
    <source>
        <dbReference type="EMBL" id="VVB10076.1"/>
    </source>
</evidence>
<dbReference type="OrthoDB" id="515493at2759"/>
<keyword evidence="3" id="KW-0238">DNA-binding</keyword>
<keyword evidence="10" id="KW-1185">Reference proteome</keyword>
<dbReference type="SUPFAM" id="SSF47459">
    <property type="entry name" value="HLH, helix-loop-helix DNA-binding domain"/>
    <property type="match status" value="1"/>
</dbReference>
<feature type="coiled-coil region" evidence="6">
    <location>
        <begin position="53"/>
        <end position="109"/>
    </location>
</feature>
<dbReference type="GO" id="GO:0003700">
    <property type="term" value="F:DNA-binding transcription factor activity"/>
    <property type="evidence" value="ECO:0007669"/>
    <property type="project" value="InterPro"/>
</dbReference>
<evidence type="ECO:0000256" key="1">
    <source>
        <dbReference type="ARBA" id="ARBA00004123"/>
    </source>
</evidence>
<dbReference type="PROSITE" id="PS50888">
    <property type="entry name" value="BHLH"/>
    <property type="match status" value="1"/>
</dbReference>
<evidence type="ECO:0000256" key="4">
    <source>
        <dbReference type="ARBA" id="ARBA00023163"/>
    </source>
</evidence>
<dbReference type="InterPro" id="IPR036638">
    <property type="entry name" value="HLH_DNA-bd_sf"/>
</dbReference>